<gene>
    <name evidence="2" type="ORF">MUY27_15905</name>
</gene>
<sequence length="136" mass="15716">MNVQRKQLLSPFFIFALIILIPSLVLGIHNGKKLWNIYISSPDRYEFTKAKLLRNYHGKYNNHATYQFRYKGKILEGSAGSILWGAVGEEVTIYFEKNNIENNGILSGLFFLAVGQWLIFLVLGAYIVFKLVHYLR</sequence>
<accession>A0A9X2BEA4</accession>
<dbReference type="Proteomes" id="UP001139450">
    <property type="component" value="Unassembled WGS sequence"/>
</dbReference>
<evidence type="ECO:0000256" key="1">
    <source>
        <dbReference type="SAM" id="Phobius"/>
    </source>
</evidence>
<protein>
    <recommendedName>
        <fullName evidence="4">DUF3592 domain-containing protein</fullName>
    </recommendedName>
</protein>
<keyword evidence="3" id="KW-1185">Reference proteome</keyword>
<comment type="caution">
    <text evidence="2">The sequence shown here is derived from an EMBL/GenBank/DDBJ whole genome shotgun (WGS) entry which is preliminary data.</text>
</comment>
<evidence type="ECO:0000313" key="3">
    <source>
        <dbReference type="Proteomes" id="UP001139450"/>
    </source>
</evidence>
<dbReference type="EMBL" id="JALJEJ010000008">
    <property type="protein sequence ID" value="MCJ8211203.1"/>
    <property type="molecule type" value="Genomic_DNA"/>
</dbReference>
<dbReference type="AlphaFoldDB" id="A0A9X2BEA4"/>
<keyword evidence="1" id="KW-0472">Membrane</keyword>
<name>A0A9X2BEA4_9SPHI</name>
<proteinExistence type="predicted"/>
<evidence type="ECO:0008006" key="4">
    <source>
        <dbReference type="Google" id="ProtNLM"/>
    </source>
</evidence>
<keyword evidence="1" id="KW-1133">Transmembrane helix</keyword>
<feature type="transmembrane region" description="Helical" evidence="1">
    <location>
        <begin position="105"/>
        <end position="129"/>
    </location>
</feature>
<keyword evidence="1" id="KW-0812">Transmembrane</keyword>
<evidence type="ECO:0000313" key="2">
    <source>
        <dbReference type="EMBL" id="MCJ8211203.1"/>
    </source>
</evidence>
<dbReference type="RefSeq" id="WP_245131607.1">
    <property type="nucleotide sequence ID" value="NZ_JALJEJ010000008.1"/>
</dbReference>
<reference evidence="2" key="1">
    <citation type="submission" date="2022-04" db="EMBL/GenBank/DDBJ databases">
        <title>Mucilaginibacter sp. RS28 isolated from freshwater.</title>
        <authorList>
            <person name="Ko S.-R."/>
        </authorList>
    </citation>
    <scope>NUCLEOTIDE SEQUENCE</scope>
    <source>
        <strain evidence="2">RS28</strain>
    </source>
</reference>
<organism evidence="2 3">
    <name type="scientific">Mucilaginibacter straminoryzae</name>
    <dbReference type="NCBI Taxonomy" id="2932774"/>
    <lineage>
        <taxon>Bacteria</taxon>
        <taxon>Pseudomonadati</taxon>
        <taxon>Bacteroidota</taxon>
        <taxon>Sphingobacteriia</taxon>
        <taxon>Sphingobacteriales</taxon>
        <taxon>Sphingobacteriaceae</taxon>
        <taxon>Mucilaginibacter</taxon>
    </lineage>
</organism>